<dbReference type="Pfam" id="PF04548">
    <property type="entry name" value="AIG1"/>
    <property type="match status" value="1"/>
</dbReference>
<reference evidence="5" key="1">
    <citation type="submission" date="2021-04" db="EMBL/GenBank/DDBJ databases">
        <authorList>
            <consortium name="Wellcome Sanger Institute Data Sharing"/>
        </authorList>
    </citation>
    <scope>NUCLEOTIDE SEQUENCE [LARGE SCALE GENOMIC DNA]</scope>
</reference>
<dbReference type="Ensembl" id="ENSENLT00000032964.1">
    <property type="protein sequence ID" value="ENSENLP00000032049.1"/>
    <property type="gene ID" value="ENSENLG00000014162.1"/>
</dbReference>
<proteinExistence type="inferred from homology"/>
<dbReference type="Proteomes" id="UP000472264">
    <property type="component" value="Chromosome 20"/>
</dbReference>
<keyword evidence="6" id="KW-1185">Reference proteome</keyword>
<evidence type="ECO:0000259" key="4">
    <source>
        <dbReference type="PROSITE" id="PS51720"/>
    </source>
</evidence>
<gene>
    <name evidence="5" type="primary">LOC115060721</name>
</gene>
<comment type="similarity">
    <text evidence="1">Belongs to the TRAFAC class TrmE-Era-EngA-EngB-Septin-like GTPase superfamily. AIG1/Toc34/Toc159-like paraseptin GTPase family. IAN subfamily.</text>
</comment>
<dbReference type="OMA" id="NCKRTDY"/>
<dbReference type="PROSITE" id="PS51720">
    <property type="entry name" value="G_AIG1"/>
    <property type="match status" value="1"/>
</dbReference>
<evidence type="ECO:0000313" key="6">
    <source>
        <dbReference type="Proteomes" id="UP000472264"/>
    </source>
</evidence>
<organism evidence="5 6">
    <name type="scientific">Echeneis naucrates</name>
    <name type="common">Live sharksucker</name>
    <dbReference type="NCBI Taxonomy" id="173247"/>
    <lineage>
        <taxon>Eukaryota</taxon>
        <taxon>Metazoa</taxon>
        <taxon>Chordata</taxon>
        <taxon>Craniata</taxon>
        <taxon>Vertebrata</taxon>
        <taxon>Euteleostomi</taxon>
        <taxon>Actinopterygii</taxon>
        <taxon>Neopterygii</taxon>
        <taxon>Teleostei</taxon>
        <taxon>Neoteleostei</taxon>
        <taxon>Acanthomorphata</taxon>
        <taxon>Carangaria</taxon>
        <taxon>Carangiformes</taxon>
        <taxon>Echeneidae</taxon>
        <taxon>Echeneis</taxon>
    </lineage>
</organism>
<dbReference type="InterPro" id="IPR027417">
    <property type="entry name" value="P-loop_NTPase"/>
</dbReference>
<evidence type="ECO:0000313" key="5">
    <source>
        <dbReference type="Ensembl" id="ENSENLP00000032049.1"/>
    </source>
</evidence>
<dbReference type="GO" id="GO:0005525">
    <property type="term" value="F:GTP binding"/>
    <property type="evidence" value="ECO:0007669"/>
    <property type="project" value="UniProtKB-KW"/>
</dbReference>
<name>A0A665VK06_ECHNA</name>
<keyword evidence="2" id="KW-0547">Nucleotide-binding</keyword>
<dbReference type="InParanoid" id="A0A665VK06"/>
<evidence type="ECO:0000256" key="2">
    <source>
        <dbReference type="ARBA" id="ARBA00022741"/>
    </source>
</evidence>
<evidence type="ECO:0000256" key="3">
    <source>
        <dbReference type="ARBA" id="ARBA00023134"/>
    </source>
</evidence>
<reference evidence="5" key="2">
    <citation type="submission" date="2025-08" db="UniProtKB">
        <authorList>
            <consortium name="Ensembl"/>
        </authorList>
    </citation>
    <scope>IDENTIFICATION</scope>
</reference>
<dbReference type="Gene3D" id="3.40.50.300">
    <property type="entry name" value="P-loop containing nucleotide triphosphate hydrolases"/>
    <property type="match status" value="1"/>
</dbReference>
<dbReference type="AlphaFoldDB" id="A0A665VK06"/>
<feature type="domain" description="AIG1-type G" evidence="4">
    <location>
        <begin position="170"/>
        <end position="360"/>
    </location>
</feature>
<dbReference type="FunFam" id="3.40.50.300:FF:000366">
    <property type="entry name" value="GTPase, IMAP family member 2"/>
    <property type="match status" value="1"/>
</dbReference>
<protein>
    <submittedName>
        <fullName evidence="5">GTPase IMAP family member 7-like</fullName>
    </submittedName>
</protein>
<dbReference type="InterPro" id="IPR006703">
    <property type="entry name" value="G_AIG1"/>
</dbReference>
<accession>A0A665VK06</accession>
<sequence>MFVSGRRVSVVLLGADLYLKKALIVNIFGKDIKQMSWRIICTETTLFENETFEVVCPPDLCTTSEDIGKILSPRQRPDMCLFVVESGFPVPEVSKQIQNLQMKTGLPREEFIVLLPLNCKQAEFPFRSCSMDQVFRKLRKLVEERHLMKEDFKAAEQPVATPQMTEVQPRPRVNLVLLGMAGVGKSASGNTILQSNVFVSRASSKSVTTECQAAEAEINGAPVRVIDTPDIFDDDFMPSDKDRHVMRCNELCQSDPRVLLLVMQIGRFTDGERDIVKKLDKAFGRKAREQTIILFSCGEELERAGMMFGQFLQTCNPGLRNILEKFHYRCVTFENKSSGSRQVQQLMQMVAVMTRPQMNY</sequence>
<evidence type="ECO:0000256" key="1">
    <source>
        <dbReference type="ARBA" id="ARBA00008535"/>
    </source>
</evidence>
<dbReference type="SUPFAM" id="SSF52540">
    <property type="entry name" value="P-loop containing nucleoside triphosphate hydrolases"/>
    <property type="match status" value="1"/>
</dbReference>
<keyword evidence="3" id="KW-0342">GTP-binding</keyword>
<dbReference type="PANTHER" id="PTHR10903">
    <property type="entry name" value="GTPASE, IMAP FAMILY MEMBER-RELATED"/>
    <property type="match status" value="1"/>
</dbReference>
<reference evidence="5" key="3">
    <citation type="submission" date="2025-09" db="UniProtKB">
        <authorList>
            <consortium name="Ensembl"/>
        </authorList>
    </citation>
    <scope>IDENTIFICATION</scope>
</reference>
<dbReference type="PANTHER" id="PTHR10903:SF188">
    <property type="entry name" value="GTPASE IMAP FAMILY MEMBER 2-LIKE-RELATED"/>
    <property type="match status" value="1"/>
</dbReference>
<dbReference type="InterPro" id="IPR045058">
    <property type="entry name" value="GIMA/IAN/Toc"/>
</dbReference>